<keyword evidence="1" id="KW-0175">Coiled coil</keyword>
<evidence type="ECO:0000313" key="4">
    <source>
        <dbReference type="Proteomes" id="UP000186657"/>
    </source>
</evidence>
<evidence type="ECO:0000256" key="1">
    <source>
        <dbReference type="SAM" id="Coils"/>
    </source>
</evidence>
<dbReference type="AlphaFoldDB" id="A0A1U7NA54"/>
<gene>
    <name evidence="3" type="ORF">BJP37_31140</name>
</gene>
<evidence type="ECO:0000313" key="3">
    <source>
        <dbReference type="EMBL" id="OLT62828.1"/>
    </source>
</evidence>
<dbReference type="Proteomes" id="UP000186657">
    <property type="component" value="Unassembled WGS sequence"/>
</dbReference>
<protein>
    <recommendedName>
        <fullName evidence="2">Gingipain domain-containing protein</fullName>
    </recommendedName>
</protein>
<accession>A0A1U7NA54</accession>
<evidence type="ECO:0000259" key="2">
    <source>
        <dbReference type="Pfam" id="PF01364"/>
    </source>
</evidence>
<feature type="domain" description="Gingipain" evidence="2">
    <location>
        <begin position="149"/>
        <end position="481"/>
    </location>
</feature>
<dbReference type="RefSeq" id="WP_075905259.1">
    <property type="nucleotide sequence ID" value="NZ_MKZS01000001.1"/>
</dbReference>
<dbReference type="EMBL" id="MKZS01000001">
    <property type="protein sequence ID" value="OLT62828.1"/>
    <property type="molecule type" value="Genomic_DNA"/>
</dbReference>
<dbReference type="GO" id="GO:0006508">
    <property type="term" value="P:proteolysis"/>
    <property type="evidence" value="ECO:0007669"/>
    <property type="project" value="InterPro"/>
</dbReference>
<dbReference type="Pfam" id="PF01364">
    <property type="entry name" value="Peptidase_C25"/>
    <property type="match status" value="1"/>
</dbReference>
<organism evidence="3 4">
    <name type="scientific">Moorena bouillonii PNG</name>
    <dbReference type="NCBI Taxonomy" id="568701"/>
    <lineage>
        <taxon>Bacteria</taxon>
        <taxon>Bacillati</taxon>
        <taxon>Cyanobacteriota</taxon>
        <taxon>Cyanophyceae</taxon>
        <taxon>Coleofasciculales</taxon>
        <taxon>Coleofasciculaceae</taxon>
        <taxon>Moorena</taxon>
    </lineage>
</organism>
<dbReference type="GO" id="GO:0008234">
    <property type="term" value="F:cysteine-type peptidase activity"/>
    <property type="evidence" value="ECO:0007669"/>
    <property type="project" value="InterPro"/>
</dbReference>
<sequence>MNKKILYFNGINGATGEYFFHPFSLKKIANVARGEHFDSHHLTELKDRKERDEYQPMGPIEGIDPKNLAETGWGVIFAYEYKDSSRLQAEQIKDALKELLQHRRQQATQVHENFYREYIDSRAYRTNESKVDFLTRQRVGSGPANPNKMPYYLLIVGDPESIPYHFQYQLDVQYAVGRIYFDTLEKYAQYAQSVVQAEINPPNLHRRASFFGVKNTGDYATEQSFKYLVQPLSDKVKIDQPDWSIQTLLDKEATKASLSQLLGGSETPALLFTASHGVCFPKDHPRQLLHQGALICQDWPGVFRESEKKELNPDIHYFSADDIGDDAQIHGLIAFNFACYSSGTPKLDDFAHRTGQQRSEIAPYAFMAQLPQRLLSHPKGGALAVIGHVERAWGYSFKWKRAGQQTEVFESTFKRLMEGHPIGSAVEFFNERYAELSSDLSHELEEMKYKTLVKDEDLAYLWTANNDARNYLIVGDPAVKLCGLTNEISNTEQIASKQQIELKQDIQDDIQNLVTNLEKQVKRLKQRVDGLELDLKHLREQNDLLRQQINDNF</sequence>
<comment type="caution">
    <text evidence="3">The sequence shown here is derived from an EMBL/GenBank/DDBJ whole genome shotgun (WGS) entry which is preliminary data.</text>
</comment>
<proteinExistence type="predicted"/>
<reference evidence="3 4" key="1">
    <citation type="submission" date="2016-10" db="EMBL/GenBank/DDBJ databases">
        <title>Comparative genomics uncovers the prolific and rare metabolic potential of the cyanobacterial genus Moorea.</title>
        <authorList>
            <person name="Leao T."/>
            <person name="Castelao G."/>
            <person name="Korobeynikov A."/>
            <person name="Monroe E.A."/>
            <person name="Podell S."/>
            <person name="Glukhov E."/>
            <person name="Allen E."/>
            <person name="Gerwick W.H."/>
            <person name="Gerwick L."/>
        </authorList>
    </citation>
    <scope>NUCLEOTIDE SEQUENCE [LARGE SCALE GENOMIC DNA]</scope>
    <source>
        <strain evidence="3 4">PNG5-198</strain>
    </source>
</reference>
<keyword evidence="4" id="KW-1185">Reference proteome</keyword>
<name>A0A1U7NA54_9CYAN</name>
<feature type="coiled-coil region" evidence="1">
    <location>
        <begin position="503"/>
        <end position="548"/>
    </location>
</feature>
<dbReference type="InterPro" id="IPR001769">
    <property type="entry name" value="Gingipain"/>
</dbReference>